<sequence length="90" mass="10000">MLLATTKVADIDHFIRIFSTKGADKRRLHGSNGATVFRDPSEPDRVWAIFDWDAEGWKNFVSDPEVPAILQEAGHVGKPQAALLLGHYEA</sequence>
<gene>
    <name evidence="1" type="ORF">BAE39_22890</name>
</gene>
<comment type="caution">
    <text evidence="1">The sequence shown here is derived from an EMBL/GenBank/DDBJ whole genome shotgun (WGS) entry which is preliminary data.</text>
</comment>
<dbReference type="GeneID" id="66683011"/>
<name>A0A1A5R1Q2_RHILI</name>
<dbReference type="Proteomes" id="UP000093748">
    <property type="component" value="Unassembled WGS sequence"/>
</dbReference>
<dbReference type="RefSeq" id="WP_010910579.1">
    <property type="nucleotide sequence ID" value="NZ_LZTH01000003.1"/>
</dbReference>
<evidence type="ECO:0000313" key="2">
    <source>
        <dbReference type="Proteomes" id="UP000093748"/>
    </source>
</evidence>
<dbReference type="AlphaFoldDB" id="A0A1A5R1Q2"/>
<evidence type="ECO:0008006" key="3">
    <source>
        <dbReference type="Google" id="ProtNLM"/>
    </source>
</evidence>
<reference evidence="2" key="1">
    <citation type="submission" date="2016-06" db="EMBL/GenBank/DDBJ databases">
        <title>NZP2037 Pacbio-Illumina hybrid assembly.</title>
        <authorList>
            <person name="Ramsay J.P."/>
        </authorList>
    </citation>
    <scope>NUCLEOTIDE SEQUENCE [LARGE SCALE GENOMIC DNA]</scope>
    <source>
        <strain evidence="2">R7ANS::ICEMlSym2042</strain>
    </source>
</reference>
<protein>
    <recommendedName>
        <fullName evidence="3">ABM domain-containing protein</fullName>
    </recommendedName>
</protein>
<evidence type="ECO:0000313" key="1">
    <source>
        <dbReference type="EMBL" id="OBP70451.1"/>
    </source>
</evidence>
<accession>A0A1A5R1Q2</accession>
<dbReference type="OrthoDB" id="165368at2"/>
<proteinExistence type="predicted"/>
<dbReference type="EMBL" id="LZTJ01000033">
    <property type="protein sequence ID" value="OBP70451.1"/>
    <property type="molecule type" value="Genomic_DNA"/>
</dbReference>
<organism evidence="1 2">
    <name type="scientific">Rhizobium loti</name>
    <name type="common">Mesorhizobium loti</name>
    <dbReference type="NCBI Taxonomy" id="381"/>
    <lineage>
        <taxon>Bacteria</taxon>
        <taxon>Pseudomonadati</taxon>
        <taxon>Pseudomonadota</taxon>
        <taxon>Alphaproteobacteria</taxon>
        <taxon>Hyphomicrobiales</taxon>
        <taxon>Phyllobacteriaceae</taxon>
        <taxon>Mesorhizobium</taxon>
    </lineage>
</organism>